<feature type="domain" description="Hepatitis TT virus Orf2/Gyrovirus Vp2 N-terminal" evidence="1">
    <location>
        <begin position="32"/>
        <end position="78"/>
    </location>
</feature>
<dbReference type="RefSeq" id="YP_010797263.1">
    <property type="nucleotide sequence ID" value="NC_076153.1"/>
</dbReference>
<sequence length="109" mass="11572">MTGWAGAGGLAERSRSQGAYRAARVSRMGPLEQEQLWLQSCKVSHDIWCACPDWRQHIFPTFAAEGAAWAGTTGTDTGEIEDKDLADVVVSFDLGEPTDDGDPGEGGSG</sequence>
<keyword evidence="3" id="KW-1185">Reference proteome</keyword>
<organism evidence="2">
    <name type="scientific">Feline anellovirus</name>
    <dbReference type="NCBI Taxonomy" id="1861840"/>
    <lineage>
        <taxon>Viruses</taxon>
        <taxon>Monodnaviria</taxon>
        <taxon>Shotokuvirae</taxon>
        <taxon>Commensaviricota</taxon>
        <taxon>Cardeaviricetes</taxon>
        <taxon>Sanitavirales</taxon>
        <taxon>Anelloviridae</taxon>
        <taxon>Tettorquevirus</taxon>
        <taxon>Tettorquevirus felid6</taxon>
    </lineage>
</organism>
<evidence type="ECO:0000313" key="3">
    <source>
        <dbReference type="Proteomes" id="UP000676615"/>
    </source>
</evidence>
<dbReference type="Pfam" id="PF02957">
    <property type="entry name" value="TT_ORF2-like"/>
    <property type="match status" value="1"/>
</dbReference>
<dbReference type="KEGG" id="vg:80534993"/>
<evidence type="ECO:0000259" key="1">
    <source>
        <dbReference type="Pfam" id="PF02957"/>
    </source>
</evidence>
<evidence type="ECO:0000313" key="2">
    <source>
        <dbReference type="EMBL" id="ANK58166.1"/>
    </source>
</evidence>
<proteinExistence type="predicted"/>
<dbReference type="InterPro" id="IPR004118">
    <property type="entry name" value="HEV_TT_vir_Orf2/Gyrovir_Vp2_N"/>
</dbReference>
<dbReference type="Proteomes" id="UP000676615">
    <property type="component" value="Segment"/>
</dbReference>
<dbReference type="EMBL" id="KX262893">
    <property type="protein sequence ID" value="ANK58166.1"/>
    <property type="molecule type" value="Genomic_DNA"/>
</dbReference>
<accession>A0A1S5RAP5</accession>
<protein>
    <submittedName>
        <fullName evidence="2">ORF2</fullName>
    </submittedName>
</protein>
<name>A0A1S5RAP5_9VIRU</name>
<dbReference type="GeneID" id="80534993"/>
<reference evidence="2" key="1">
    <citation type="journal article" date="2016" name="Virol. J.">
        <title>Identification and genomic characterization of a novel species of feline anellovirus.</title>
        <authorList>
            <person name="Zhang W."/>
            <person name="Wang H."/>
            <person name="Wang Y."/>
            <person name="Liu Z."/>
            <person name="Li J."/>
            <person name="Guo L."/>
            <person name="Yang S."/>
            <person name="Shen Q."/>
            <person name="Zhao X."/>
            <person name="Cui L."/>
            <person name="Hua X."/>
        </authorList>
    </citation>
    <scope>NUCLEOTIDE SEQUENCE</scope>
    <source>
        <strain evidence="2">FelineAV621</strain>
    </source>
</reference>